<comment type="caution">
    <text evidence="3">The sequence shown here is derived from an EMBL/GenBank/DDBJ whole genome shotgun (WGS) entry which is preliminary data.</text>
</comment>
<evidence type="ECO:0000256" key="1">
    <source>
        <dbReference type="SAM" id="SignalP"/>
    </source>
</evidence>
<feature type="non-terminal residue" evidence="3">
    <location>
        <position position="396"/>
    </location>
</feature>
<name>C5T9R7_ACIDE</name>
<dbReference type="AlphaFoldDB" id="C5T9R7"/>
<gene>
    <name evidence="3" type="ORF">AcdelDRAFT_3647</name>
</gene>
<dbReference type="OrthoDB" id="8555302at2"/>
<feature type="chain" id="PRO_5002957491" description="Lcl C-terminal domain-containing protein" evidence="1">
    <location>
        <begin position="32"/>
        <end position="396"/>
    </location>
</feature>
<evidence type="ECO:0000313" key="3">
    <source>
        <dbReference type="EMBL" id="EER58775.1"/>
    </source>
</evidence>
<dbReference type="Proteomes" id="UP000003856">
    <property type="component" value="Unassembled WGS sequence"/>
</dbReference>
<dbReference type="InterPro" id="IPR011460">
    <property type="entry name" value="Lcl_C"/>
</dbReference>
<feature type="domain" description="Lcl C-terminal" evidence="2">
    <location>
        <begin position="60"/>
        <end position="195"/>
    </location>
</feature>
<evidence type="ECO:0000259" key="2">
    <source>
        <dbReference type="Pfam" id="PF07603"/>
    </source>
</evidence>
<protein>
    <recommendedName>
        <fullName evidence="2">Lcl C-terminal domain-containing protein</fullName>
    </recommendedName>
</protein>
<dbReference type="EMBL" id="ACQT01000206">
    <property type="protein sequence ID" value="EER58775.1"/>
    <property type="molecule type" value="Genomic_DNA"/>
</dbReference>
<organism evidence="3 4">
    <name type="scientific">Acidovorax delafieldii 2AN</name>
    <dbReference type="NCBI Taxonomy" id="573060"/>
    <lineage>
        <taxon>Bacteria</taxon>
        <taxon>Pseudomonadati</taxon>
        <taxon>Pseudomonadota</taxon>
        <taxon>Betaproteobacteria</taxon>
        <taxon>Burkholderiales</taxon>
        <taxon>Comamonadaceae</taxon>
        <taxon>Acidovorax</taxon>
    </lineage>
</organism>
<dbReference type="PROSITE" id="PS51257">
    <property type="entry name" value="PROKAR_LIPOPROTEIN"/>
    <property type="match status" value="1"/>
</dbReference>
<dbReference type="RefSeq" id="WP_005799354.1">
    <property type="nucleotide sequence ID" value="NZ_ACQT01000206.1"/>
</dbReference>
<accession>C5T9R7</accession>
<reference evidence="3 4" key="1">
    <citation type="submission" date="2009-05" db="EMBL/GenBank/DDBJ databases">
        <title>The draft genome of Acidovorax delafieldii 2AN.</title>
        <authorList>
            <consortium name="US DOE Joint Genome Institute (JGI-PGF)"/>
            <person name="Lucas S."/>
            <person name="Copeland A."/>
            <person name="Lapidus A."/>
            <person name="Glavina del Rio T."/>
            <person name="Tice H."/>
            <person name="Bruce D."/>
            <person name="Goodwin L."/>
            <person name="Pitluck S."/>
            <person name="Larimer F."/>
            <person name="Land M.L."/>
            <person name="Hauser L."/>
            <person name="Shelobolina E.S."/>
            <person name="Picardal F."/>
            <person name="Roden E."/>
            <person name="Emerson D."/>
        </authorList>
    </citation>
    <scope>NUCLEOTIDE SEQUENCE [LARGE SCALE GENOMIC DNA]</scope>
    <source>
        <strain evidence="3 4">2AN</strain>
    </source>
</reference>
<feature type="signal peptide" evidence="1">
    <location>
        <begin position="1"/>
        <end position="31"/>
    </location>
</feature>
<sequence>MSSALARRTSRRLLHWLALLSACAAPMLAQAQNCRTPSPNTDDDYILGEADGEASAMHWPTGLVWKRCSEGQAFSGGQCTGATASTNWQSWAATYLPKSFTNQANWGVSASVSQNLLVSGAWRMAYEKELKKITEGCGMGPKINRAVFPNTPESSYVWSGSPLAVGASYARVVDFYSGYAYTDPRYYSSDARLVRAGQPFAALSFSTEDGIAVPGATVTFLAFTLAASDPTGQAWGGARISGDGNPQFQVNGGAWVDKAIVKSGDQIIVRLTAPATGSRYATFTLRSGQTTGTSDYATNGGDEFTAMQETFALFAATVLAVDGTCGSASGPASATAPSGGLLCATGTATPVTGSNGQWAWGCNGSGGGSSTAANACAAPYASQTLSLSASPTSITV</sequence>
<dbReference type="Pfam" id="PF07603">
    <property type="entry name" value="Lcl_C"/>
    <property type="match status" value="1"/>
</dbReference>
<evidence type="ECO:0000313" key="4">
    <source>
        <dbReference type="Proteomes" id="UP000003856"/>
    </source>
</evidence>
<keyword evidence="4" id="KW-1185">Reference proteome</keyword>
<proteinExistence type="predicted"/>
<keyword evidence="1" id="KW-0732">Signal</keyword>